<sequence length="88" mass="9830">MYADKLKRAIFESGLSLNEISVLLKKRGFKTQKSYLSKLQNGRIPPASPNLNKALASVLALDYDDLQVAAYKEKIPKDILDRFSNTSA</sequence>
<protein>
    <submittedName>
        <fullName evidence="1">Transcriptional regulator</fullName>
    </submittedName>
</protein>
<gene>
    <name evidence="1" type="ORF">CHH48_05700</name>
</gene>
<dbReference type="Proteomes" id="UP000216852">
    <property type="component" value="Unassembled WGS sequence"/>
</dbReference>
<comment type="caution">
    <text evidence="1">The sequence shown here is derived from an EMBL/GenBank/DDBJ whole genome shotgun (WGS) entry which is preliminary data.</text>
</comment>
<dbReference type="EMBL" id="NPBJ01000011">
    <property type="protein sequence ID" value="PAE00725.1"/>
    <property type="molecule type" value="Genomic_DNA"/>
</dbReference>
<keyword evidence="2" id="KW-1185">Reference proteome</keyword>
<proteinExistence type="predicted"/>
<accession>A0ABX4H0U8</accession>
<evidence type="ECO:0000313" key="2">
    <source>
        <dbReference type="Proteomes" id="UP000216852"/>
    </source>
</evidence>
<dbReference type="RefSeq" id="WP_095220223.1">
    <property type="nucleotide sequence ID" value="NZ_NPBJ01000011.1"/>
</dbReference>
<name>A0ABX4H0U8_9BACI</name>
<evidence type="ECO:0000313" key="1">
    <source>
        <dbReference type="EMBL" id="PAE00725.1"/>
    </source>
</evidence>
<organism evidence="1 2">
    <name type="scientific">Terribacillus saccharophilus</name>
    <dbReference type="NCBI Taxonomy" id="361277"/>
    <lineage>
        <taxon>Bacteria</taxon>
        <taxon>Bacillati</taxon>
        <taxon>Bacillota</taxon>
        <taxon>Bacilli</taxon>
        <taxon>Bacillales</taxon>
        <taxon>Bacillaceae</taxon>
        <taxon>Terribacillus</taxon>
    </lineage>
</organism>
<reference evidence="1 2" key="1">
    <citation type="submission" date="2017-07" db="EMBL/GenBank/DDBJ databases">
        <title>Isolation and whole genome analysis of endospore-forming bacteria from heroin.</title>
        <authorList>
            <person name="Kalinowski J."/>
            <person name="Ahrens B."/>
            <person name="Al-Dilaimi A."/>
            <person name="Winkler A."/>
            <person name="Wibberg D."/>
            <person name="Schleenbecker U."/>
            <person name="Ruckert C."/>
            <person name="Wolfel R."/>
            <person name="Grass G."/>
        </authorList>
    </citation>
    <scope>NUCLEOTIDE SEQUENCE [LARGE SCALE GENOMIC DNA]</scope>
    <source>
        <strain evidence="1 2">7517-1</strain>
    </source>
</reference>